<proteinExistence type="predicted"/>
<dbReference type="AlphaFoldDB" id="A0A804KFZ3"/>
<accession>A0A804KFZ3</accession>
<evidence type="ECO:0000313" key="2">
    <source>
        <dbReference type="EnsemblPlants" id="Ma09_p04640.1"/>
    </source>
</evidence>
<dbReference type="InParanoid" id="A0A804KFZ3"/>
<protein>
    <submittedName>
        <fullName evidence="1">(wild Malaysian banana) hypothetical protein</fullName>
    </submittedName>
</protein>
<evidence type="ECO:0000313" key="1">
    <source>
        <dbReference type="EMBL" id="CAG1834199.1"/>
    </source>
</evidence>
<organism evidence="2 3">
    <name type="scientific">Musa acuminata subsp. malaccensis</name>
    <name type="common">Wild banana</name>
    <name type="synonym">Musa malaccensis</name>
    <dbReference type="NCBI Taxonomy" id="214687"/>
    <lineage>
        <taxon>Eukaryota</taxon>
        <taxon>Viridiplantae</taxon>
        <taxon>Streptophyta</taxon>
        <taxon>Embryophyta</taxon>
        <taxon>Tracheophyta</taxon>
        <taxon>Spermatophyta</taxon>
        <taxon>Magnoliopsida</taxon>
        <taxon>Liliopsida</taxon>
        <taxon>Zingiberales</taxon>
        <taxon>Musaceae</taxon>
        <taxon>Musa</taxon>
    </lineage>
</organism>
<evidence type="ECO:0000313" key="3">
    <source>
        <dbReference type="Proteomes" id="UP000012960"/>
    </source>
</evidence>
<keyword evidence="3" id="KW-1185">Reference proteome</keyword>
<reference evidence="1" key="1">
    <citation type="submission" date="2021-03" db="EMBL/GenBank/DDBJ databases">
        <authorList>
            <consortium name="Genoscope - CEA"/>
            <person name="William W."/>
        </authorList>
    </citation>
    <scope>NUCLEOTIDE SEQUENCE</scope>
    <source>
        <strain evidence="1">Doubled-haploid Pahang</strain>
    </source>
</reference>
<dbReference type="Proteomes" id="UP000012960">
    <property type="component" value="Unplaced"/>
</dbReference>
<dbReference type="Gramene" id="Ma09_t04640.1">
    <property type="protein sequence ID" value="Ma09_p04640.1"/>
    <property type="gene ID" value="Ma09_g04640"/>
</dbReference>
<gene>
    <name evidence="1" type="ORF">GSMUA_223040.1</name>
</gene>
<dbReference type="EMBL" id="HG996474">
    <property type="protein sequence ID" value="CAG1834199.1"/>
    <property type="molecule type" value="Genomic_DNA"/>
</dbReference>
<dbReference type="EnsemblPlants" id="Ma09_t04640.1">
    <property type="protein sequence ID" value="Ma09_p04640.1"/>
    <property type="gene ID" value="Ma09_g04640"/>
</dbReference>
<sequence>MVNPSCKGFKYSSKRPTWTHKTAGWEVWFQYVKAVVLRIKAGRRALKAFQSIGKR</sequence>
<name>A0A804KFZ3_MUSAM</name>
<reference evidence="2" key="2">
    <citation type="submission" date="2021-05" db="UniProtKB">
        <authorList>
            <consortium name="EnsemblPlants"/>
        </authorList>
    </citation>
    <scope>IDENTIFICATION</scope>
    <source>
        <strain evidence="2">subsp. malaccensis</strain>
    </source>
</reference>